<proteinExistence type="predicted"/>
<gene>
    <name evidence="1" type="ORF">NDK43_07675</name>
</gene>
<reference evidence="1 2" key="1">
    <citation type="submission" date="2022-06" db="EMBL/GenBank/DDBJ databases">
        <authorList>
            <person name="Jeon C.O."/>
        </authorList>
    </citation>
    <scope>NUCLEOTIDE SEQUENCE [LARGE SCALE GENOMIC DNA]</scope>
    <source>
        <strain evidence="1 2">KCTC 13943</strain>
    </source>
</reference>
<evidence type="ECO:0000313" key="2">
    <source>
        <dbReference type="Proteomes" id="UP001523262"/>
    </source>
</evidence>
<protein>
    <submittedName>
        <fullName evidence="1">Uncharacterized protein</fullName>
    </submittedName>
</protein>
<dbReference type="EMBL" id="JAMQCR010000001">
    <property type="protein sequence ID" value="MCM2532290.1"/>
    <property type="molecule type" value="Genomic_DNA"/>
</dbReference>
<comment type="caution">
    <text evidence="1">The sequence shown here is derived from an EMBL/GenBank/DDBJ whole genome shotgun (WGS) entry which is preliminary data.</text>
</comment>
<keyword evidence="2" id="KW-1185">Reference proteome</keyword>
<sequence length="315" mass="37023">MKFINKIFNKMKYSPSKKKDMLVLGAKFQNQTSKQTDAKEQKNEYRIRDVEKYFRPSCLPILNNRVMDFHFFNPYYDKSYDEIVLPSSLMNSPENTIINYFSILREAANLTRNQIGGCGTVGMAKIPYPVAFNFLTKDFQKKVSYTSYLQSFKGIGHINLIKLNKLPVESHSQTKRFFIELETIEGSSKNLTYFAYYYGYVYLRKEKSIYKIEDITLVGEDFLCAAYHLWQHDAEAVVDIEYGNWCKLVKKRLPTKKDGYIKKIDFEGTDGNEYRFVFFELTNDTDVLVAQYKKGLKAKWELIKIDPEKCLRENK</sequence>
<accession>A0ABT0W7J9</accession>
<name>A0ABT0W7J9_9BACI</name>
<organism evidence="1 2">
    <name type="scientific">Neobacillus pocheonensis</name>
    <dbReference type="NCBI Taxonomy" id="363869"/>
    <lineage>
        <taxon>Bacteria</taxon>
        <taxon>Bacillati</taxon>
        <taxon>Bacillota</taxon>
        <taxon>Bacilli</taxon>
        <taxon>Bacillales</taxon>
        <taxon>Bacillaceae</taxon>
        <taxon>Neobacillus</taxon>
    </lineage>
</organism>
<dbReference type="Proteomes" id="UP001523262">
    <property type="component" value="Unassembled WGS sequence"/>
</dbReference>
<evidence type="ECO:0000313" key="1">
    <source>
        <dbReference type="EMBL" id="MCM2532290.1"/>
    </source>
</evidence>